<keyword evidence="3" id="KW-1185">Reference proteome</keyword>
<sequence length="133" mass="13693">MNRRVVLVVVAVAAVIAGVAAWAWWPESGGDAQARIPAGPYLVRLAGPLRPGANTVDLDVTDRQSAPAEPTRVTVAPAMPQMGHAVPPAPAEAMGPGRYRATVELPMSGQWEITVDLSGPAGTGTATFSVQAT</sequence>
<dbReference type="EMBL" id="JACHIT010000001">
    <property type="protein sequence ID" value="MBB5915099.1"/>
    <property type="molecule type" value="Genomic_DNA"/>
</dbReference>
<name>A0A7W9PF93_9NOCA</name>
<dbReference type="Pfam" id="PF13115">
    <property type="entry name" value="YtkA"/>
    <property type="match status" value="1"/>
</dbReference>
<dbReference type="AlphaFoldDB" id="A0A7W9PF93"/>
<comment type="caution">
    <text evidence="2">The sequence shown here is derived from an EMBL/GenBank/DDBJ whole genome shotgun (WGS) entry which is preliminary data.</text>
</comment>
<reference evidence="2 3" key="1">
    <citation type="submission" date="2020-08" db="EMBL/GenBank/DDBJ databases">
        <title>Sequencing the genomes of 1000 actinobacteria strains.</title>
        <authorList>
            <person name="Klenk H.-P."/>
        </authorList>
    </citation>
    <scope>NUCLEOTIDE SEQUENCE [LARGE SCALE GENOMIC DNA]</scope>
    <source>
        <strain evidence="2 3">DSM 43582</strain>
    </source>
</reference>
<accession>A0A7W9PF93</accession>
<evidence type="ECO:0000313" key="2">
    <source>
        <dbReference type="EMBL" id="MBB5915099.1"/>
    </source>
</evidence>
<feature type="domain" description="YtkA-like" evidence="1">
    <location>
        <begin position="42"/>
        <end position="115"/>
    </location>
</feature>
<dbReference type="Proteomes" id="UP000540412">
    <property type="component" value="Unassembled WGS sequence"/>
</dbReference>
<organism evidence="2 3">
    <name type="scientific">Nocardia transvalensis</name>
    <dbReference type="NCBI Taxonomy" id="37333"/>
    <lineage>
        <taxon>Bacteria</taxon>
        <taxon>Bacillati</taxon>
        <taxon>Actinomycetota</taxon>
        <taxon>Actinomycetes</taxon>
        <taxon>Mycobacteriales</taxon>
        <taxon>Nocardiaceae</taxon>
        <taxon>Nocardia</taxon>
    </lineage>
</organism>
<dbReference type="RefSeq" id="WP_040746724.1">
    <property type="nucleotide sequence ID" value="NZ_JACHIT010000001.1"/>
</dbReference>
<gene>
    <name evidence="2" type="ORF">BJY24_003966</name>
</gene>
<evidence type="ECO:0000259" key="1">
    <source>
        <dbReference type="Pfam" id="PF13115"/>
    </source>
</evidence>
<dbReference type="InterPro" id="IPR032693">
    <property type="entry name" value="YtkA-like_dom"/>
</dbReference>
<evidence type="ECO:0000313" key="3">
    <source>
        <dbReference type="Proteomes" id="UP000540412"/>
    </source>
</evidence>
<proteinExistence type="predicted"/>
<protein>
    <recommendedName>
        <fullName evidence="1">YtkA-like domain-containing protein</fullName>
    </recommendedName>
</protein>